<name>A0A9P7ZLS2_9HYPO</name>
<feature type="region of interest" description="Disordered" evidence="1">
    <location>
        <begin position="219"/>
        <end position="336"/>
    </location>
</feature>
<dbReference type="EMBL" id="MU251254">
    <property type="protein sequence ID" value="KAG9254449.1"/>
    <property type="molecule type" value="Genomic_DNA"/>
</dbReference>
<feature type="compositionally biased region" description="Basic residues" evidence="1">
    <location>
        <begin position="303"/>
        <end position="312"/>
    </location>
</feature>
<comment type="caution">
    <text evidence="2">The sequence shown here is derived from an EMBL/GenBank/DDBJ whole genome shotgun (WGS) entry which is preliminary data.</text>
</comment>
<dbReference type="Proteomes" id="UP000887229">
    <property type="component" value="Unassembled WGS sequence"/>
</dbReference>
<feature type="compositionally biased region" description="Low complexity" evidence="1">
    <location>
        <begin position="288"/>
        <end position="302"/>
    </location>
</feature>
<dbReference type="GeneID" id="70288268"/>
<organism evidence="2 3">
    <name type="scientific">Emericellopsis atlantica</name>
    <dbReference type="NCBI Taxonomy" id="2614577"/>
    <lineage>
        <taxon>Eukaryota</taxon>
        <taxon>Fungi</taxon>
        <taxon>Dikarya</taxon>
        <taxon>Ascomycota</taxon>
        <taxon>Pezizomycotina</taxon>
        <taxon>Sordariomycetes</taxon>
        <taxon>Hypocreomycetidae</taxon>
        <taxon>Hypocreales</taxon>
        <taxon>Bionectriaceae</taxon>
        <taxon>Emericellopsis</taxon>
    </lineage>
</organism>
<feature type="region of interest" description="Disordered" evidence="1">
    <location>
        <begin position="119"/>
        <end position="144"/>
    </location>
</feature>
<gene>
    <name evidence="2" type="ORF">F5Z01DRAFT_106337</name>
</gene>
<feature type="compositionally biased region" description="Low complexity" evidence="1">
    <location>
        <begin position="251"/>
        <end position="260"/>
    </location>
</feature>
<evidence type="ECO:0000256" key="1">
    <source>
        <dbReference type="SAM" id="MobiDB-lite"/>
    </source>
</evidence>
<dbReference type="AlphaFoldDB" id="A0A9P7ZLS2"/>
<protein>
    <submittedName>
        <fullName evidence="2">Uncharacterized protein</fullName>
    </submittedName>
</protein>
<accession>A0A9P7ZLS2</accession>
<feature type="compositionally biased region" description="Low complexity" evidence="1">
    <location>
        <begin position="132"/>
        <end position="144"/>
    </location>
</feature>
<feature type="compositionally biased region" description="Basic residues" evidence="1">
    <location>
        <begin position="261"/>
        <end position="287"/>
    </location>
</feature>
<sequence>MTSQEHRVQLASAVRAAPRGECASSGCGDALRDWATWEPAPCDTHPFRAPLVKGLELGDTLLTGGKSTVLLRAHTVLAPSLLPSRKLCFRPVSHSLGRASSSNGTWHASHDRIHCEVPPLGPPGPRSLVAQSAPPASLTSSPSSSPLLTPIELCITPLRPFRLYTTSRRAAKYPHDTPIAFHLLPHTSSCRSAAAPRKRRSLSPCLKTTMARRRRSIFPVATRKTSPKKTAMKRTSSRRATRKPRAKRMKPMASRLSPRPRSAKPPRRPKRATLRPKATRRRKRMLKPRLTTRPPTRATRLARTPRPRRPRRLPTSLRPPRQSLRRRQRLVTPSDL</sequence>
<dbReference type="RefSeq" id="XP_046118373.1">
    <property type="nucleotide sequence ID" value="XM_046257365.1"/>
</dbReference>
<reference evidence="2" key="1">
    <citation type="journal article" date="2021" name="IMA Fungus">
        <title>Genomic characterization of three marine fungi, including Emericellopsis atlantica sp. nov. with signatures of a generalist lifestyle and marine biomass degradation.</title>
        <authorList>
            <person name="Hagestad O.C."/>
            <person name="Hou L."/>
            <person name="Andersen J.H."/>
            <person name="Hansen E.H."/>
            <person name="Altermark B."/>
            <person name="Li C."/>
            <person name="Kuhnert E."/>
            <person name="Cox R.J."/>
            <person name="Crous P.W."/>
            <person name="Spatafora J.W."/>
            <person name="Lail K."/>
            <person name="Amirebrahimi M."/>
            <person name="Lipzen A."/>
            <person name="Pangilinan J."/>
            <person name="Andreopoulos W."/>
            <person name="Hayes R.D."/>
            <person name="Ng V."/>
            <person name="Grigoriev I.V."/>
            <person name="Jackson S.A."/>
            <person name="Sutton T.D.S."/>
            <person name="Dobson A.D.W."/>
            <person name="Rama T."/>
        </authorList>
    </citation>
    <scope>NUCLEOTIDE SEQUENCE</scope>
    <source>
        <strain evidence="2">TS7</strain>
    </source>
</reference>
<evidence type="ECO:0000313" key="3">
    <source>
        <dbReference type="Proteomes" id="UP000887229"/>
    </source>
</evidence>
<proteinExistence type="predicted"/>
<feature type="compositionally biased region" description="Low complexity" evidence="1">
    <location>
        <begin position="313"/>
        <end position="322"/>
    </location>
</feature>
<feature type="compositionally biased region" description="Basic residues" evidence="1">
    <location>
        <begin position="225"/>
        <end position="250"/>
    </location>
</feature>
<keyword evidence="3" id="KW-1185">Reference proteome</keyword>
<evidence type="ECO:0000313" key="2">
    <source>
        <dbReference type="EMBL" id="KAG9254449.1"/>
    </source>
</evidence>